<dbReference type="Proteomes" id="UP001304895">
    <property type="component" value="Unassembled WGS sequence"/>
</dbReference>
<proteinExistence type="predicted"/>
<reference evidence="1" key="1">
    <citation type="journal article" date="2023" name="Mol. Phylogenet. Evol.">
        <title>Genome-scale phylogeny and comparative genomics of the fungal order Sordariales.</title>
        <authorList>
            <person name="Hensen N."/>
            <person name="Bonometti L."/>
            <person name="Westerberg I."/>
            <person name="Brannstrom I.O."/>
            <person name="Guillou S."/>
            <person name="Cros-Aarteil S."/>
            <person name="Calhoun S."/>
            <person name="Haridas S."/>
            <person name="Kuo A."/>
            <person name="Mondo S."/>
            <person name="Pangilinan J."/>
            <person name="Riley R."/>
            <person name="LaButti K."/>
            <person name="Andreopoulos B."/>
            <person name="Lipzen A."/>
            <person name="Chen C."/>
            <person name="Yan M."/>
            <person name="Daum C."/>
            <person name="Ng V."/>
            <person name="Clum A."/>
            <person name="Steindorff A."/>
            <person name="Ohm R.A."/>
            <person name="Martin F."/>
            <person name="Silar P."/>
            <person name="Natvig D.O."/>
            <person name="Lalanne C."/>
            <person name="Gautier V."/>
            <person name="Ament-Velasquez S.L."/>
            <person name="Kruys A."/>
            <person name="Hutchinson M.I."/>
            <person name="Powell A.J."/>
            <person name="Barry K."/>
            <person name="Miller A.N."/>
            <person name="Grigoriev I.V."/>
            <person name="Debuchy R."/>
            <person name="Gladieux P."/>
            <person name="Hiltunen Thoren M."/>
            <person name="Johannesson H."/>
        </authorList>
    </citation>
    <scope>NUCLEOTIDE SEQUENCE</scope>
    <source>
        <strain evidence="1">CBS 123565</strain>
    </source>
</reference>
<reference evidence="1" key="2">
    <citation type="submission" date="2023-05" db="EMBL/GenBank/DDBJ databases">
        <authorList>
            <consortium name="Lawrence Berkeley National Laboratory"/>
            <person name="Steindorff A."/>
            <person name="Hensen N."/>
            <person name="Bonometti L."/>
            <person name="Westerberg I."/>
            <person name="Brannstrom I.O."/>
            <person name="Guillou S."/>
            <person name="Cros-Aarteil S."/>
            <person name="Calhoun S."/>
            <person name="Haridas S."/>
            <person name="Kuo A."/>
            <person name="Mondo S."/>
            <person name="Pangilinan J."/>
            <person name="Riley R."/>
            <person name="Labutti K."/>
            <person name="Andreopoulos B."/>
            <person name="Lipzen A."/>
            <person name="Chen C."/>
            <person name="Yanf M."/>
            <person name="Daum C."/>
            <person name="Ng V."/>
            <person name="Clum A."/>
            <person name="Ohm R."/>
            <person name="Martin F."/>
            <person name="Silar P."/>
            <person name="Natvig D."/>
            <person name="Lalanne C."/>
            <person name="Gautier V."/>
            <person name="Ament-Velasquez S.L."/>
            <person name="Kruys A."/>
            <person name="Hutchinson M.I."/>
            <person name="Powell A.J."/>
            <person name="Barry K."/>
            <person name="Miller A.N."/>
            <person name="Grigoriev I.V."/>
            <person name="Debuchy R."/>
            <person name="Gladieux P."/>
            <person name="Thoren M.H."/>
            <person name="Johannesson H."/>
        </authorList>
    </citation>
    <scope>NUCLEOTIDE SEQUENCE</scope>
    <source>
        <strain evidence="1">CBS 123565</strain>
    </source>
</reference>
<organism evidence="1 2">
    <name type="scientific">Trichocladium antarcticum</name>
    <dbReference type="NCBI Taxonomy" id="1450529"/>
    <lineage>
        <taxon>Eukaryota</taxon>
        <taxon>Fungi</taxon>
        <taxon>Dikarya</taxon>
        <taxon>Ascomycota</taxon>
        <taxon>Pezizomycotina</taxon>
        <taxon>Sordariomycetes</taxon>
        <taxon>Sordariomycetidae</taxon>
        <taxon>Sordariales</taxon>
        <taxon>Chaetomiaceae</taxon>
        <taxon>Trichocladium</taxon>
    </lineage>
</organism>
<keyword evidence="2" id="KW-1185">Reference proteome</keyword>
<evidence type="ECO:0000313" key="1">
    <source>
        <dbReference type="EMBL" id="KAK4133818.1"/>
    </source>
</evidence>
<dbReference type="EMBL" id="MU853411">
    <property type="protein sequence ID" value="KAK4133818.1"/>
    <property type="molecule type" value="Genomic_DNA"/>
</dbReference>
<comment type="caution">
    <text evidence="1">The sequence shown here is derived from an EMBL/GenBank/DDBJ whole genome shotgun (WGS) entry which is preliminary data.</text>
</comment>
<name>A0AAN6UIW0_9PEZI</name>
<protein>
    <submittedName>
        <fullName evidence="1">Uncharacterized protein</fullName>
    </submittedName>
</protein>
<sequence>MSRRSRKAIIYIEATGLLLFKRLTSIFTEGDNTLPAAAPAAAAPATAATAAAALATLAALPDLEPDPIYNIIYYLLASCIRAFIIRSGTSICSIQSYAPNLRALNLYAPN</sequence>
<dbReference type="AlphaFoldDB" id="A0AAN6UIW0"/>
<accession>A0AAN6UIW0</accession>
<evidence type="ECO:0000313" key="2">
    <source>
        <dbReference type="Proteomes" id="UP001304895"/>
    </source>
</evidence>
<gene>
    <name evidence="1" type="ORF">BT67DRAFT_434755</name>
</gene>